<evidence type="ECO:0000259" key="2">
    <source>
        <dbReference type="PROSITE" id="PS51462"/>
    </source>
</evidence>
<dbReference type="EMBL" id="FNSD01000001">
    <property type="protein sequence ID" value="SEB54382.1"/>
    <property type="molecule type" value="Genomic_DNA"/>
</dbReference>
<dbReference type="InterPro" id="IPR051325">
    <property type="entry name" value="Nudix_hydrolase_domain"/>
</dbReference>
<name>A0A1H4K8X3_9BACT</name>
<dbReference type="PANTHER" id="PTHR21340">
    <property type="entry name" value="DIADENOSINE 5,5-P1,P4-TETRAPHOSPHATE PYROPHOSPHOHYDROLASE MUTT"/>
    <property type="match status" value="1"/>
</dbReference>
<dbReference type="CDD" id="cd04662">
    <property type="entry name" value="NUDIX_Hydrolase"/>
    <property type="match status" value="1"/>
</dbReference>
<evidence type="ECO:0000313" key="4">
    <source>
        <dbReference type="Proteomes" id="UP000182409"/>
    </source>
</evidence>
<dbReference type="OrthoDB" id="9816289at2"/>
<feature type="domain" description="Nudix hydrolase" evidence="2">
    <location>
        <begin position="2"/>
        <end position="150"/>
    </location>
</feature>
<dbReference type="InterPro" id="IPR020084">
    <property type="entry name" value="NUDIX_hydrolase_CS"/>
</dbReference>
<dbReference type="RefSeq" id="WP_074652652.1">
    <property type="nucleotide sequence ID" value="NZ_FNSD01000001.1"/>
</dbReference>
<dbReference type="GO" id="GO:0006167">
    <property type="term" value="P:AMP biosynthetic process"/>
    <property type="evidence" value="ECO:0007669"/>
    <property type="project" value="TreeGrafter"/>
</dbReference>
<protein>
    <submittedName>
        <fullName evidence="3">Predicted NTP pyrophosphohydrolase, NUDIX family</fullName>
    </submittedName>
</protein>
<dbReference type="Proteomes" id="UP000182409">
    <property type="component" value="Unassembled WGS sequence"/>
</dbReference>
<dbReference type="Pfam" id="PF00293">
    <property type="entry name" value="NUDIX"/>
    <property type="match status" value="1"/>
</dbReference>
<gene>
    <name evidence="3" type="ORF">SAMN05443244_1045</name>
</gene>
<accession>A0A1H4K8X3</accession>
<sequence length="162" mass="17898">MSTTTSAGLLMFRRSERGLEVFLVHPGGPYWQHKNLGVWTVPRGQVEDGEDLLTAAQREFQEETGFMAAPPSLGLRSVRQKSGKTTHVWAFEGDCDPAGLVSNTCSIVWPPRSGQEISIPEIDRGGWFTLDEARPLIREEQRVLLQRLGDVLAAPESSINAP</sequence>
<evidence type="ECO:0000256" key="1">
    <source>
        <dbReference type="ARBA" id="ARBA00022801"/>
    </source>
</evidence>
<dbReference type="AlphaFoldDB" id="A0A1H4K8X3"/>
<organism evidence="3 4">
    <name type="scientific">Terriglobus roseus</name>
    <dbReference type="NCBI Taxonomy" id="392734"/>
    <lineage>
        <taxon>Bacteria</taxon>
        <taxon>Pseudomonadati</taxon>
        <taxon>Acidobacteriota</taxon>
        <taxon>Terriglobia</taxon>
        <taxon>Terriglobales</taxon>
        <taxon>Acidobacteriaceae</taxon>
        <taxon>Terriglobus</taxon>
    </lineage>
</organism>
<dbReference type="PROSITE" id="PS00893">
    <property type="entry name" value="NUDIX_BOX"/>
    <property type="match status" value="1"/>
</dbReference>
<dbReference type="InterPro" id="IPR015797">
    <property type="entry name" value="NUDIX_hydrolase-like_dom_sf"/>
</dbReference>
<evidence type="ECO:0000313" key="3">
    <source>
        <dbReference type="EMBL" id="SEB54382.1"/>
    </source>
</evidence>
<dbReference type="GO" id="GO:0004081">
    <property type="term" value="F:bis(5'-nucleosyl)-tetraphosphatase (asymmetrical) activity"/>
    <property type="evidence" value="ECO:0007669"/>
    <property type="project" value="TreeGrafter"/>
</dbReference>
<dbReference type="GO" id="GO:0006754">
    <property type="term" value="P:ATP biosynthetic process"/>
    <property type="evidence" value="ECO:0007669"/>
    <property type="project" value="TreeGrafter"/>
</dbReference>
<dbReference type="Gene3D" id="3.90.79.10">
    <property type="entry name" value="Nucleoside Triphosphate Pyrophosphohydrolase"/>
    <property type="match status" value="1"/>
</dbReference>
<dbReference type="PROSITE" id="PS51462">
    <property type="entry name" value="NUDIX"/>
    <property type="match status" value="1"/>
</dbReference>
<reference evidence="3 4" key="1">
    <citation type="submission" date="2016-10" db="EMBL/GenBank/DDBJ databases">
        <authorList>
            <person name="de Groot N.N."/>
        </authorList>
    </citation>
    <scope>NUCLEOTIDE SEQUENCE [LARGE SCALE GENOMIC DNA]</scope>
    <source>
        <strain evidence="3 4">AB35.6</strain>
    </source>
</reference>
<proteinExistence type="predicted"/>
<dbReference type="SUPFAM" id="SSF55811">
    <property type="entry name" value="Nudix"/>
    <property type="match status" value="1"/>
</dbReference>
<dbReference type="PANTHER" id="PTHR21340:SF7">
    <property type="entry name" value="NUDIX HYDROLASE DOMAIN-CONTAINING PROTEIN"/>
    <property type="match status" value="1"/>
</dbReference>
<dbReference type="InterPro" id="IPR000086">
    <property type="entry name" value="NUDIX_hydrolase_dom"/>
</dbReference>
<keyword evidence="1 3" id="KW-0378">Hydrolase</keyword>